<dbReference type="SUPFAM" id="SSF54427">
    <property type="entry name" value="NTF2-like"/>
    <property type="match status" value="1"/>
</dbReference>
<dbReference type="OrthoDB" id="997066at2"/>
<dbReference type="Pfam" id="PF14534">
    <property type="entry name" value="DUF4440"/>
    <property type="match status" value="1"/>
</dbReference>
<dbReference type="AlphaFoldDB" id="A0A4Y8KW41"/>
<proteinExistence type="predicted"/>
<dbReference type="InterPro" id="IPR032710">
    <property type="entry name" value="NTF2-like_dom_sf"/>
</dbReference>
<evidence type="ECO:0000313" key="3">
    <source>
        <dbReference type="Proteomes" id="UP000297861"/>
    </source>
</evidence>
<organism evidence="2 3">
    <name type="scientific">Dysgonomonas capnocytophagoides</name>
    <dbReference type="NCBI Taxonomy" id="45254"/>
    <lineage>
        <taxon>Bacteria</taxon>
        <taxon>Pseudomonadati</taxon>
        <taxon>Bacteroidota</taxon>
        <taxon>Bacteroidia</taxon>
        <taxon>Bacteroidales</taxon>
        <taxon>Dysgonomonadaceae</taxon>
        <taxon>Dysgonomonas</taxon>
    </lineage>
</organism>
<dbReference type="Gene3D" id="3.10.450.50">
    <property type="match status" value="1"/>
</dbReference>
<dbReference type="Proteomes" id="UP000297861">
    <property type="component" value="Unassembled WGS sequence"/>
</dbReference>
<evidence type="ECO:0000259" key="1">
    <source>
        <dbReference type="Pfam" id="PF14534"/>
    </source>
</evidence>
<name>A0A4Y8KW41_9BACT</name>
<dbReference type="STRING" id="1121485.GCA_000426485_00726"/>
<keyword evidence="3" id="KW-1185">Reference proteome</keyword>
<dbReference type="InterPro" id="IPR027843">
    <property type="entry name" value="DUF4440"/>
</dbReference>
<accession>A0A4Y8KW41</accession>
<evidence type="ECO:0000313" key="2">
    <source>
        <dbReference type="EMBL" id="TFD93107.1"/>
    </source>
</evidence>
<feature type="domain" description="DUF4440" evidence="1">
    <location>
        <begin position="7"/>
        <end position="113"/>
    </location>
</feature>
<dbReference type="EMBL" id="SOML01000014">
    <property type="protein sequence ID" value="TFD93107.1"/>
    <property type="molecule type" value="Genomic_DNA"/>
</dbReference>
<comment type="caution">
    <text evidence="2">The sequence shown here is derived from an EMBL/GenBank/DDBJ whole genome shotgun (WGS) entry which is preliminary data.</text>
</comment>
<reference evidence="2 3" key="1">
    <citation type="submission" date="2019-03" db="EMBL/GenBank/DDBJ databases">
        <title>San Antonio Military Medical Center submission to MRSN (WRAIR), pending publication.</title>
        <authorList>
            <person name="Blyth D.M."/>
            <person name="Mccarthy S.L."/>
            <person name="Schall S.E."/>
            <person name="Stam J.A."/>
            <person name="Ong A.C."/>
            <person name="Mcgann P.T."/>
        </authorList>
    </citation>
    <scope>NUCLEOTIDE SEQUENCE [LARGE SCALE GENOMIC DNA]</scope>
    <source>
        <strain evidence="2 3">MRSN571793</strain>
    </source>
</reference>
<protein>
    <submittedName>
        <fullName evidence="2">Nuclear transport factor 2 family protein</fullName>
    </submittedName>
</protein>
<dbReference type="RefSeq" id="WP_134437388.1">
    <property type="nucleotide sequence ID" value="NZ_SOML01000014.1"/>
</dbReference>
<sequence length="122" mass="13918">MTVEKEIVDSEELLIHAMKNADVDVLDNLISDSLIFNAPTGEIITKDMDLSTYRSGNMVLDNLDCLSREIRVFDDVVVVSAKVFMKGAFFQQPIEGEVRFLRTWKKFSERWMVIAGSSVFIH</sequence>
<gene>
    <name evidence="2" type="ORF">E2605_17595</name>
</gene>